<name>A0ABT9D629_9CELL</name>
<feature type="compositionally biased region" description="Low complexity" evidence="1">
    <location>
        <begin position="26"/>
        <end position="78"/>
    </location>
</feature>
<dbReference type="PROSITE" id="PS51257">
    <property type="entry name" value="PROKAR_LIPOPROTEIN"/>
    <property type="match status" value="1"/>
</dbReference>
<sequence length="226" mass="22644">MRAARWMAAGTAVAATLALAACAGTAAPPTRRGTTASDTPAPTTTSAAQTPARTRGQSPTTAPSSALSSEASSAPRSAGPVALSAHGVGDVAWDTPEATTAVEALLGPPDSIEPFPSQCGLADVEQLSYGGVTINVLSDALFSWTVTQAEPTPTGIALPHGIAIGSPWSAVTALPGAQPATTLENYQVAQVQVGSEADSSLFYWAPSDVPDSRVVLVAARHILGCG</sequence>
<dbReference type="RefSeq" id="WP_304599940.1">
    <property type="nucleotide sequence ID" value="NZ_JAUQYP010000001.1"/>
</dbReference>
<accession>A0ABT9D629</accession>
<evidence type="ECO:0000313" key="4">
    <source>
        <dbReference type="Proteomes" id="UP001232536"/>
    </source>
</evidence>
<dbReference type="EMBL" id="JAUQYP010000001">
    <property type="protein sequence ID" value="MDO8106261.1"/>
    <property type="molecule type" value="Genomic_DNA"/>
</dbReference>
<comment type="caution">
    <text evidence="3">The sequence shown here is derived from an EMBL/GenBank/DDBJ whole genome shotgun (WGS) entry which is preliminary data.</text>
</comment>
<keyword evidence="4" id="KW-1185">Reference proteome</keyword>
<evidence type="ECO:0000256" key="2">
    <source>
        <dbReference type="SAM" id="SignalP"/>
    </source>
</evidence>
<evidence type="ECO:0000313" key="3">
    <source>
        <dbReference type="EMBL" id="MDO8106261.1"/>
    </source>
</evidence>
<feature type="chain" id="PRO_5047217851" description="DUF3558 domain-containing protein" evidence="2">
    <location>
        <begin position="24"/>
        <end position="226"/>
    </location>
</feature>
<dbReference type="Proteomes" id="UP001232536">
    <property type="component" value="Unassembled WGS sequence"/>
</dbReference>
<evidence type="ECO:0000256" key="1">
    <source>
        <dbReference type="SAM" id="MobiDB-lite"/>
    </source>
</evidence>
<feature type="region of interest" description="Disordered" evidence="1">
    <location>
        <begin position="26"/>
        <end position="81"/>
    </location>
</feature>
<proteinExistence type="predicted"/>
<protein>
    <recommendedName>
        <fullName evidence="5">DUF3558 domain-containing protein</fullName>
    </recommendedName>
</protein>
<reference evidence="3 4" key="1">
    <citation type="submission" date="2023-07" db="EMBL/GenBank/DDBJ databases">
        <title>Description of novel actinomycetes strains, isolated from tidal flat sediment.</title>
        <authorList>
            <person name="Lu C."/>
        </authorList>
    </citation>
    <scope>NUCLEOTIDE SEQUENCE [LARGE SCALE GENOMIC DNA]</scope>
    <source>
        <strain evidence="3 4">SYSU T00b441</strain>
    </source>
</reference>
<feature type="signal peptide" evidence="2">
    <location>
        <begin position="1"/>
        <end position="23"/>
    </location>
</feature>
<evidence type="ECO:0008006" key="5">
    <source>
        <dbReference type="Google" id="ProtNLM"/>
    </source>
</evidence>
<keyword evidence="2" id="KW-0732">Signal</keyword>
<gene>
    <name evidence="3" type="ORF">Q6348_03515</name>
</gene>
<organism evidence="3 4">
    <name type="scientific">Actinotalea lenta</name>
    <dbReference type="NCBI Taxonomy" id="3064654"/>
    <lineage>
        <taxon>Bacteria</taxon>
        <taxon>Bacillati</taxon>
        <taxon>Actinomycetota</taxon>
        <taxon>Actinomycetes</taxon>
        <taxon>Micrococcales</taxon>
        <taxon>Cellulomonadaceae</taxon>
        <taxon>Actinotalea</taxon>
    </lineage>
</organism>